<organism evidence="2 3">
    <name type="scientific">Candidatus Taylorbacteria bacterium RIFCSPLOWO2_02_FULL_46_40</name>
    <dbReference type="NCBI Taxonomy" id="1802329"/>
    <lineage>
        <taxon>Bacteria</taxon>
        <taxon>Candidatus Tayloriibacteriota</taxon>
    </lineage>
</organism>
<dbReference type="PANTHER" id="PTHR34322">
    <property type="entry name" value="TRANSPOSASE, Y1_TNP DOMAIN-CONTAINING"/>
    <property type="match status" value="1"/>
</dbReference>
<dbReference type="Pfam" id="PF01797">
    <property type="entry name" value="Y1_Tnp"/>
    <property type="match status" value="1"/>
</dbReference>
<evidence type="ECO:0000259" key="1">
    <source>
        <dbReference type="SMART" id="SM01321"/>
    </source>
</evidence>
<dbReference type="Proteomes" id="UP000176429">
    <property type="component" value="Unassembled WGS sequence"/>
</dbReference>
<dbReference type="GO" id="GO:0003677">
    <property type="term" value="F:DNA binding"/>
    <property type="evidence" value="ECO:0007669"/>
    <property type="project" value="InterPro"/>
</dbReference>
<proteinExistence type="predicted"/>
<dbReference type="SMART" id="SM01321">
    <property type="entry name" value="Y1_Tnp"/>
    <property type="match status" value="1"/>
</dbReference>
<dbReference type="InterPro" id="IPR036515">
    <property type="entry name" value="Transposase_17_sf"/>
</dbReference>
<dbReference type="SUPFAM" id="SSF143422">
    <property type="entry name" value="Transposase IS200-like"/>
    <property type="match status" value="1"/>
</dbReference>
<comment type="caution">
    <text evidence="2">The sequence shown here is derived from an EMBL/GenBank/DDBJ whole genome shotgun (WGS) entry which is preliminary data.</text>
</comment>
<reference evidence="2 3" key="1">
    <citation type="journal article" date="2016" name="Nat. Commun.">
        <title>Thousands of microbial genomes shed light on interconnected biogeochemical processes in an aquifer system.</title>
        <authorList>
            <person name="Anantharaman K."/>
            <person name="Brown C.T."/>
            <person name="Hug L.A."/>
            <person name="Sharon I."/>
            <person name="Castelle C.J."/>
            <person name="Probst A.J."/>
            <person name="Thomas B.C."/>
            <person name="Singh A."/>
            <person name="Wilkins M.J."/>
            <person name="Karaoz U."/>
            <person name="Brodie E.L."/>
            <person name="Williams K.H."/>
            <person name="Hubbard S.S."/>
            <person name="Banfield J.F."/>
        </authorList>
    </citation>
    <scope>NUCLEOTIDE SEQUENCE [LARGE SCALE GENOMIC DNA]</scope>
</reference>
<dbReference type="AlphaFoldDB" id="A0A1G2P1L8"/>
<sequence length="241" mass="28234">MVGSYLHVIKRGARGMEIFRDVNDFWRFVKSLFYLNNNHTREVQWEQEVNSIEGPLFSWPRLWKPRDKLVEIVAFVLMPNHFHLLLKEIREKGISLFMQGLCGSMSLSFNEKYKEKGSIFQGAYKGKVVDTDEYFRRVATYIMVKNSFELLPGGIQNAMRYFDESWKKAIENPFSSLADYASNRRSPLIDRGLLGELFNTPKKFKMFAKETMEGRNTDTDLENLLEKASPEDIKSDLIYRN</sequence>
<evidence type="ECO:0000313" key="3">
    <source>
        <dbReference type="Proteomes" id="UP000176429"/>
    </source>
</evidence>
<dbReference type="EMBL" id="MHSH01000023">
    <property type="protein sequence ID" value="OHA41619.1"/>
    <property type="molecule type" value="Genomic_DNA"/>
</dbReference>
<dbReference type="GO" id="GO:0004803">
    <property type="term" value="F:transposase activity"/>
    <property type="evidence" value="ECO:0007669"/>
    <property type="project" value="InterPro"/>
</dbReference>
<dbReference type="Gene3D" id="3.30.70.1290">
    <property type="entry name" value="Transposase IS200-like"/>
    <property type="match status" value="1"/>
</dbReference>
<evidence type="ECO:0000313" key="2">
    <source>
        <dbReference type="EMBL" id="OHA41619.1"/>
    </source>
</evidence>
<dbReference type="InterPro" id="IPR002686">
    <property type="entry name" value="Transposase_17"/>
</dbReference>
<protein>
    <recommendedName>
        <fullName evidence="1">Transposase IS200-like domain-containing protein</fullName>
    </recommendedName>
</protein>
<feature type="domain" description="Transposase IS200-like" evidence="1">
    <location>
        <begin position="1"/>
        <end position="145"/>
    </location>
</feature>
<dbReference type="GO" id="GO:0006313">
    <property type="term" value="P:DNA transposition"/>
    <property type="evidence" value="ECO:0007669"/>
    <property type="project" value="InterPro"/>
</dbReference>
<name>A0A1G2P1L8_9BACT</name>
<accession>A0A1G2P1L8</accession>
<gene>
    <name evidence="2" type="ORF">A3H68_03085</name>
</gene>
<dbReference type="PANTHER" id="PTHR34322:SF2">
    <property type="entry name" value="TRANSPOSASE IS200-LIKE DOMAIN-CONTAINING PROTEIN"/>
    <property type="match status" value="1"/>
</dbReference>